<feature type="signal peptide" evidence="3">
    <location>
        <begin position="1"/>
        <end position="25"/>
    </location>
</feature>
<evidence type="ECO:0000313" key="5">
    <source>
        <dbReference type="EMBL" id="KAF8688003.1"/>
    </source>
</evidence>
<comment type="similarity">
    <text evidence="1">Belongs to the MEG family.</text>
</comment>
<organism evidence="5 6">
    <name type="scientific">Digitaria exilis</name>
    <dbReference type="NCBI Taxonomy" id="1010633"/>
    <lineage>
        <taxon>Eukaryota</taxon>
        <taxon>Viridiplantae</taxon>
        <taxon>Streptophyta</taxon>
        <taxon>Embryophyta</taxon>
        <taxon>Tracheophyta</taxon>
        <taxon>Spermatophyta</taxon>
        <taxon>Magnoliopsida</taxon>
        <taxon>Liliopsida</taxon>
        <taxon>Poales</taxon>
        <taxon>Poaceae</taxon>
        <taxon>PACMAD clade</taxon>
        <taxon>Panicoideae</taxon>
        <taxon>Panicodae</taxon>
        <taxon>Paniceae</taxon>
        <taxon>Anthephorinae</taxon>
        <taxon>Digitaria</taxon>
    </lineage>
</organism>
<proteinExistence type="inferred from homology"/>
<keyword evidence="2" id="KW-1015">Disulfide bond</keyword>
<gene>
    <name evidence="5" type="ORF">HU200_042489</name>
</gene>
<keyword evidence="6" id="KW-1185">Reference proteome</keyword>
<name>A0A835B5Z3_9POAL</name>
<comment type="caution">
    <text evidence="5">The sequence shown here is derived from an EMBL/GenBank/DDBJ whole genome shotgun (WGS) entry which is preliminary data.</text>
</comment>
<dbReference type="AlphaFoldDB" id="A0A835B5Z3"/>
<evidence type="ECO:0000259" key="4">
    <source>
        <dbReference type="Pfam" id="PF24153"/>
    </source>
</evidence>
<feature type="chain" id="PRO_5032343629" description="Meg domain-containing protein" evidence="3">
    <location>
        <begin position="26"/>
        <end position="96"/>
    </location>
</feature>
<keyword evidence="3" id="KW-0732">Signal</keyword>
<evidence type="ECO:0000313" key="6">
    <source>
        <dbReference type="Proteomes" id="UP000636709"/>
    </source>
</evidence>
<protein>
    <recommendedName>
        <fullName evidence="4">Meg domain-containing protein</fullName>
    </recommendedName>
</protein>
<dbReference type="OrthoDB" id="718529at2759"/>
<feature type="domain" description="Meg" evidence="4">
    <location>
        <begin position="48"/>
        <end position="87"/>
    </location>
</feature>
<accession>A0A835B5Z3</accession>
<reference evidence="5" key="1">
    <citation type="submission" date="2020-07" db="EMBL/GenBank/DDBJ databases">
        <title>Genome sequence and genetic diversity analysis of an under-domesticated orphan crop, white fonio (Digitaria exilis).</title>
        <authorList>
            <person name="Bennetzen J.L."/>
            <person name="Chen S."/>
            <person name="Ma X."/>
            <person name="Wang X."/>
            <person name="Yssel A.E.J."/>
            <person name="Chaluvadi S.R."/>
            <person name="Johnson M."/>
            <person name="Gangashetty P."/>
            <person name="Hamidou F."/>
            <person name="Sanogo M.D."/>
            <person name="Zwaenepoel A."/>
            <person name="Wallace J."/>
            <person name="Van De Peer Y."/>
            <person name="Van Deynze A."/>
        </authorList>
    </citation>
    <scope>NUCLEOTIDE SEQUENCE</scope>
    <source>
        <tissue evidence="5">Leaves</tissue>
    </source>
</reference>
<evidence type="ECO:0000256" key="3">
    <source>
        <dbReference type="SAM" id="SignalP"/>
    </source>
</evidence>
<dbReference type="Proteomes" id="UP000636709">
    <property type="component" value="Unassembled WGS sequence"/>
</dbReference>
<dbReference type="InterPro" id="IPR056205">
    <property type="entry name" value="Meg"/>
</dbReference>
<dbReference type="EMBL" id="JACEFO010002050">
    <property type="protein sequence ID" value="KAF8688003.1"/>
    <property type="molecule type" value="Genomic_DNA"/>
</dbReference>
<evidence type="ECO:0000256" key="1">
    <source>
        <dbReference type="ARBA" id="ARBA00010149"/>
    </source>
</evidence>
<dbReference type="Pfam" id="PF24153">
    <property type="entry name" value="Meg"/>
    <property type="match status" value="1"/>
</dbReference>
<evidence type="ECO:0000256" key="2">
    <source>
        <dbReference type="ARBA" id="ARBA00023157"/>
    </source>
</evidence>
<sequence>MTDKCGGLGCMMIILFLAASSTVLSGRPHQLDVRTASTRSNATALDESKFSMIFCQERYCKTEPHECYCCLPKELCYLTQSECRAACPTCNPKCPT</sequence>